<keyword evidence="1" id="KW-0732">Signal</keyword>
<proteinExistence type="predicted"/>
<reference evidence="2 3" key="1">
    <citation type="submission" date="2020-07" db="EMBL/GenBank/DDBJ databases">
        <title>Comparative genomics of pyrophilous fungi reveals a link between fire events and developmental genes.</title>
        <authorList>
            <consortium name="DOE Joint Genome Institute"/>
            <person name="Steindorff A.S."/>
            <person name="Carver A."/>
            <person name="Calhoun S."/>
            <person name="Stillman K."/>
            <person name="Liu H."/>
            <person name="Lipzen A."/>
            <person name="Pangilinan J."/>
            <person name="Labutti K."/>
            <person name="Bruns T.D."/>
            <person name="Grigoriev I.V."/>
        </authorList>
    </citation>
    <scope>NUCLEOTIDE SEQUENCE [LARGE SCALE GENOMIC DNA]</scope>
    <source>
        <strain evidence="2 3">CBS 144469</strain>
    </source>
</reference>
<feature type="signal peptide" evidence="1">
    <location>
        <begin position="1"/>
        <end position="19"/>
    </location>
</feature>
<feature type="chain" id="PRO_5034898121" evidence="1">
    <location>
        <begin position="20"/>
        <end position="100"/>
    </location>
</feature>
<dbReference type="AlphaFoldDB" id="A0A8H6M5G2"/>
<sequence length="100" mass="11822">MRLTFLPVLLSLAASFVSAYHDDTSLDAREYIDELVARDLQLAQLSDLSTRELINELSERLQLERRVGRVKRWHWRCYPCGRWIKVEPKQHKCPKRGRDA</sequence>
<dbReference type="EMBL" id="JACGCI010000038">
    <property type="protein sequence ID" value="KAF6753739.1"/>
    <property type="molecule type" value="Genomic_DNA"/>
</dbReference>
<keyword evidence="3" id="KW-1185">Reference proteome</keyword>
<gene>
    <name evidence="2" type="ORF">DFP72DRAFT_402539</name>
</gene>
<comment type="caution">
    <text evidence="2">The sequence shown here is derived from an EMBL/GenBank/DDBJ whole genome shotgun (WGS) entry which is preliminary data.</text>
</comment>
<accession>A0A8H6M5G2</accession>
<dbReference type="OrthoDB" id="3093418at2759"/>
<name>A0A8H6M5G2_9AGAR</name>
<evidence type="ECO:0000256" key="1">
    <source>
        <dbReference type="SAM" id="SignalP"/>
    </source>
</evidence>
<organism evidence="2 3">
    <name type="scientific">Ephemerocybe angulata</name>
    <dbReference type="NCBI Taxonomy" id="980116"/>
    <lineage>
        <taxon>Eukaryota</taxon>
        <taxon>Fungi</taxon>
        <taxon>Dikarya</taxon>
        <taxon>Basidiomycota</taxon>
        <taxon>Agaricomycotina</taxon>
        <taxon>Agaricomycetes</taxon>
        <taxon>Agaricomycetidae</taxon>
        <taxon>Agaricales</taxon>
        <taxon>Agaricineae</taxon>
        <taxon>Psathyrellaceae</taxon>
        <taxon>Ephemerocybe</taxon>
    </lineage>
</organism>
<protein>
    <submittedName>
        <fullName evidence="2">Uncharacterized protein</fullName>
    </submittedName>
</protein>
<evidence type="ECO:0000313" key="3">
    <source>
        <dbReference type="Proteomes" id="UP000521943"/>
    </source>
</evidence>
<evidence type="ECO:0000313" key="2">
    <source>
        <dbReference type="EMBL" id="KAF6753739.1"/>
    </source>
</evidence>
<dbReference type="Proteomes" id="UP000521943">
    <property type="component" value="Unassembled WGS sequence"/>
</dbReference>